<dbReference type="CDD" id="cd09278">
    <property type="entry name" value="RNase_HI_prokaryote_like"/>
    <property type="match status" value="1"/>
</dbReference>
<comment type="catalytic activity">
    <reaction evidence="1 11">
        <text>Endonucleolytic cleavage to 5'-phosphomonoester.</text>
        <dbReference type="EC" id="3.1.26.4"/>
    </reaction>
</comment>
<dbReference type="GO" id="GO:0000287">
    <property type="term" value="F:magnesium ion binding"/>
    <property type="evidence" value="ECO:0007669"/>
    <property type="project" value="UniProtKB-UniRule"/>
</dbReference>
<dbReference type="InterPro" id="IPR022892">
    <property type="entry name" value="RNaseHI"/>
</dbReference>
<name>A0A9D2HMN6_9BACT</name>
<feature type="binding site" evidence="11">
    <location>
        <position position="9"/>
    </location>
    <ligand>
        <name>Mg(2+)</name>
        <dbReference type="ChEBI" id="CHEBI:18420"/>
        <label>2</label>
    </ligand>
</feature>
<dbReference type="PANTHER" id="PTHR10642">
    <property type="entry name" value="RIBONUCLEASE H1"/>
    <property type="match status" value="1"/>
</dbReference>
<dbReference type="Pfam" id="PF00075">
    <property type="entry name" value="RNase_H"/>
    <property type="match status" value="1"/>
</dbReference>
<feature type="binding site" evidence="11">
    <location>
        <position position="71"/>
    </location>
    <ligand>
        <name>Mg(2+)</name>
        <dbReference type="ChEBI" id="CHEBI:18420"/>
        <label>1</label>
    </ligand>
</feature>
<dbReference type="PANTHER" id="PTHR10642:SF26">
    <property type="entry name" value="RIBONUCLEASE H1"/>
    <property type="match status" value="1"/>
</dbReference>
<dbReference type="PROSITE" id="PS50879">
    <property type="entry name" value="RNASE_H_1"/>
    <property type="match status" value="1"/>
</dbReference>
<keyword evidence="7 11" id="KW-0479">Metal-binding</keyword>
<evidence type="ECO:0000313" key="13">
    <source>
        <dbReference type="EMBL" id="HJA78997.1"/>
    </source>
</evidence>
<evidence type="ECO:0000256" key="5">
    <source>
        <dbReference type="ARBA" id="ARBA00012180"/>
    </source>
</evidence>
<dbReference type="SUPFAM" id="SSF53098">
    <property type="entry name" value="Ribonuclease H-like"/>
    <property type="match status" value="1"/>
</dbReference>
<feature type="domain" description="RNase H type-1" evidence="12">
    <location>
        <begin position="1"/>
        <end position="144"/>
    </location>
</feature>
<dbReference type="GO" id="GO:0043137">
    <property type="term" value="P:DNA replication, removal of RNA primer"/>
    <property type="evidence" value="ECO:0007669"/>
    <property type="project" value="TreeGrafter"/>
</dbReference>
<comment type="function">
    <text evidence="2 11">Endonuclease that specifically degrades the RNA of RNA-DNA hybrids.</text>
</comment>
<keyword evidence="9 11" id="KW-0378">Hydrolase</keyword>
<reference evidence="13" key="1">
    <citation type="journal article" date="2021" name="PeerJ">
        <title>Extensive microbial diversity within the chicken gut microbiome revealed by metagenomics and culture.</title>
        <authorList>
            <person name="Gilroy R."/>
            <person name="Ravi A."/>
            <person name="Getino M."/>
            <person name="Pursley I."/>
            <person name="Horton D.L."/>
            <person name="Alikhan N.F."/>
            <person name="Baker D."/>
            <person name="Gharbi K."/>
            <person name="Hall N."/>
            <person name="Watson M."/>
            <person name="Adriaenssens E.M."/>
            <person name="Foster-Nyarko E."/>
            <person name="Jarju S."/>
            <person name="Secka A."/>
            <person name="Antonio M."/>
            <person name="Oren A."/>
            <person name="Chaudhuri R.R."/>
            <person name="La Ragione R."/>
            <person name="Hildebrand F."/>
            <person name="Pallen M.J."/>
        </authorList>
    </citation>
    <scope>NUCLEOTIDE SEQUENCE</scope>
    <source>
        <strain evidence="13">5032</strain>
    </source>
</reference>
<comment type="similarity">
    <text evidence="3 11">Belongs to the RNase H family.</text>
</comment>
<dbReference type="HAMAP" id="MF_00042">
    <property type="entry name" value="RNase_H"/>
    <property type="match status" value="1"/>
</dbReference>
<evidence type="ECO:0000256" key="10">
    <source>
        <dbReference type="ARBA" id="ARBA00022842"/>
    </source>
</evidence>
<dbReference type="InterPro" id="IPR050092">
    <property type="entry name" value="RNase_H"/>
</dbReference>
<dbReference type="InterPro" id="IPR036397">
    <property type="entry name" value="RNaseH_sf"/>
</dbReference>
<dbReference type="GO" id="GO:0004523">
    <property type="term" value="F:RNA-DNA hybrid ribonuclease activity"/>
    <property type="evidence" value="ECO:0007669"/>
    <property type="project" value="UniProtKB-UniRule"/>
</dbReference>
<dbReference type="EC" id="3.1.26.4" evidence="5 11"/>
<evidence type="ECO:0000256" key="1">
    <source>
        <dbReference type="ARBA" id="ARBA00000077"/>
    </source>
</evidence>
<dbReference type="InterPro" id="IPR002156">
    <property type="entry name" value="RNaseH_domain"/>
</dbReference>
<dbReference type="Proteomes" id="UP000823821">
    <property type="component" value="Unassembled WGS sequence"/>
</dbReference>
<evidence type="ECO:0000256" key="11">
    <source>
        <dbReference type="HAMAP-Rule" id="MF_00042"/>
    </source>
</evidence>
<evidence type="ECO:0000259" key="12">
    <source>
        <dbReference type="PROSITE" id="PS50879"/>
    </source>
</evidence>
<dbReference type="GO" id="GO:0003676">
    <property type="term" value="F:nucleic acid binding"/>
    <property type="evidence" value="ECO:0007669"/>
    <property type="project" value="InterPro"/>
</dbReference>
<keyword evidence="8 11" id="KW-0255">Endonuclease</keyword>
<protein>
    <recommendedName>
        <fullName evidence="5 11">Ribonuclease H</fullName>
        <shortName evidence="11">RNase H</shortName>
        <ecNumber evidence="5 11">3.1.26.4</ecNumber>
    </recommendedName>
</protein>
<dbReference type="Gene3D" id="3.30.420.10">
    <property type="entry name" value="Ribonuclease H-like superfamily/Ribonuclease H"/>
    <property type="match status" value="1"/>
</dbReference>
<feature type="binding site" evidence="11">
    <location>
        <position position="49"/>
    </location>
    <ligand>
        <name>Mg(2+)</name>
        <dbReference type="ChEBI" id="CHEBI:18420"/>
        <label>1</label>
    </ligand>
</feature>
<feature type="binding site" evidence="11">
    <location>
        <position position="9"/>
    </location>
    <ligand>
        <name>Mg(2+)</name>
        <dbReference type="ChEBI" id="CHEBI:18420"/>
        <label>1</label>
    </ligand>
</feature>
<evidence type="ECO:0000256" key="6">
    <source>
        <dbReference type="ARBA" id="ARBA00022722"/>
    </source>
</evidence>
<evidence type="ECO:0000256" key="4">
    <source>
        <dbReference type="ARBA" id="ARBA00011245"/>
    </source>
</evidence>
<evidence type="ECO:0000256" key="8">
    <source>
        <dbReference type="ARBA" id="ARBA00022759"/>
    </source>
</evidence>
<evidence type="ECO:0000256" key="9">
    <source>
        <dbReference type="ARBA" id="ARBA00022801"/>
    </source>
</evidence>
<dbReference type="GO" id="GO:0005737">
    <property type="term" value="C:cytoplasm"/>
    <property type="evidence" value="ECO:0007669"/>
    <property type="project" value="UniProtKB-SubCell"/>
</dbReference>
<accession>A0A9D2HMN6</accession>
<comment type="cofactor">
    <cofactor evidence="11">
        <name>Mg(2+)</name>
        <dbReference type="ChEBI" id="CHEBI:18420"/>
    </cofactor>
    <text evidence="11">Binds 1 Mg(2+) ion per subunit. May bind a second metal ion at a regulatory site, or after substrate binding.</text>
</comment>
<proteinExistence type="inferred from homology"/>
<keyword evidence="6 11" id="KW-0540">Nuclease</keyword>
<evidence type="ECO:0000313" key="14">
    <source>
        <dbReference type="Proteomes" id="UP000823821"/>
    </source>
</evidence>
<keyword evidence="10 11" id="KW-0460">Magnesium</keyword>
<gene>
    <name evidence="11 13" type="primary">rnhA</name>
    <name evidence="13" type="ORF">H9784_05415</name>
</gene>
<organism evidence="13 14">
    <name type="scientific">Candidatus Desulfovibrio intestinavium</name>
    <dbReference type="NCBI Taxonomy" id="2838534"/>
    <lineage>
        <taxon>Bacteria</taxon>
        <taxon>Pseudomonadati</taxon>
        <taxon>Thermodesulfobacteriota</taxon>
        <taxon>Desulfovibrionia</taxon>
        <taxon>Desulfovibrionales</taxon>
        <taxon>Desulfovibrionaceae</taxon>
        <taxon>Desulfovibrio</taxon>
    </lineage>
</organism>
<reference evidence="13" key="2">
    <citation type="submission" date="2021-04" db="EMBL/GenBank/DDBJ databases">
        <authorList>
            <person name="Gilroy R."/>
        </authorList>
    </citation>
    <scope>NUCLEOTIDE SEQUENCE</scope>
    <source>
        <strain evidence="13">5032</strain>
    </source>
</reference>
<feature type="binding site" evidence="11">
    <location>
        <position position="136"/>
    </location>
    <ligand>
        <name>Mg(2+)</name>
        <dbReference type="ChEBI" id="CHEBI:18420"/>
        <label>2</label>
    </ligand>
</feature>
<sequence>MKNVSIYTDGSCLGNPGPGGWAAILRLDGTPHERELSGGYARTTNNRMELRAVLFALAALREPCAVNLYTDSQYVCHAVEKGWLWGWKKRGWVKSDKKPVKNIDLWRQLPPLLQQHDVRLHWLRGHAGHPENERCDELARLCAARPQLPPDDGFSPDAE</sequence>
<comment type="subunit">
    <text evidence="4 11">Monomer.</text>
</comment>
<comment type="subcellular location">
    <subcellularLocation>
        <location evidence="11">Cytoplasm</location>
    </subcellularLocation>
</comment>
<evidence type="ECO:0000256" key="3">
    <source>
        <dbReference type="ARBA" id="ARBA00005300"/>
    </source>
</evidence>
<dbReference type="NCBIfam" id="NF001236">
    <property type="entry name" value="PRK00203.1"/>
    <property type="match status" value="1"/>
</dbReference>
<evidence type="ECO:0000256" key="2">
    <source>
        <dbReference type="ARBA" id="ARBA00004065"/>
    </source>
</evidence>
<comment type="caution">
    <text evidence="13">The sequence shown here is derived from an EMBL/GenBank/DDBJ whole genome shotgun (WGS) entry which is preliminary data.</text>
</comment>
<evidence type="ECO:0000256" key="7">
    <source>
        <dbReference type="ARBA" id="ARBA00022723"/>
    </source>
</evidence>
<dbReference type="AlphaFoldDB" id="A0A9D2HMN6"/>
<dbReference type="FunFam" id="3.30.420.10:FF:000089">
    <property type="entry name" value="Ribonuclease H"/>
    <property type="match status" value="1"/>
</dbReference>
<dbReference type="InterPro" id="IPR012337">
    <property type="entry name" value="RNaseH-like_sf"/>
</dbReference>
<keyword evidence="11" id="KW-0963">Cytoplasm</keyword>
<dbReference type="EMBL" id="DWZD01000037">
    <property type="protein sequence ID" value="HJA78997.1"/>
    <property type="molecule type" value="Genomic_DNA"/>
</dbReference>